<sequence length="351" mass="36727">MIAGGELLVRGASNLAAAAKVSPLIIGLTVVAFGTSAPELAVSIQSCYEGKTDLAVGNAVGSNISNLLFILGVSAIAAPLAVSLRLFRLDIPAMIVAALMLLGFGWDGKLDRVEGAVCFLTLVCYFIFTVRQGRRESAIAAAESQIAVQEITYDPKKSTAKDTILDVVKLLIGLALLVKGADWLVKACVSLAQGFGVSELVIGLTVVAIGTSLPELVTSLMASLRGERDLAVGNVVGSNILNILLVLGLSSVVAPDGINVDRQSLAFDIPVLIAMSVAAIPVFFSGMVISRIEGIAMLLYYLSYLGYLVRHASRPAGTVTPAMETVLFLAPLVPLVLTVIVVSRWKSKSTS</sequence>
<feature type="transmembrane region" description="Helical" evidence="5">
    <location>
        <begin position="112"/>
        <end position="130"/>
    </location>
</feature>
<keyword evidence="2 5" id="KW-0812">Transmembrane</keyword>
<evidence type="ECO:0000313" key="7">
    <source>
        <dbReference type="EMBL" id="QDU55423.1"/>
    </source>
</evidence>
<name>A0A518AL13_9BACT</name>
<dbReference type="InterPro" id="IPR004481">
    <property type="entry name" value="K/Na/Ca-exchanger"/>
</dbReference>
<feature type="transmembrane region" description="Helical" evidence="5">
    <location>
        <begin position="64"/>
        <end position="82"/>
    </location>
</feature>
<protein>
    <submittedName>
        <fullName evidence="7">Inner membrane protein YrbG</fullName>
    </submittedName>
</protein>
<feature type="domain" description="Sodium/calcium exchanger membrane region" evidence="6">
    <location>
        <begin position="169"/>
        <end position="308"/>
    </location>
</feature>
<dbReference type="InterPro" id="IPR004837">
    <property type="entry name" value="NaCa_Exmemb"/>
</dbReference>
<dbReference type="AlphaFoldDB" id="A0A518AL13"/>
<dbReference type="Pfam" id="PF01699">
    <property type="entry name" value="Na_Ca_ex"/>
    <property type="match status" value="2"/>
</dbReference>
<organism evidence="7 8">
    <name type="scientific">Aeoliella mucimassa</name>
    <dbReference type="NCBI Taxonomy" id="2527972"/>
    <lineage>
        <taxon>Bacteria</taxon>
        <taxon>Pseudomonadati</taxon>
        <taxon>Planctomycetota</taxon>
        <taxon>Planctomycetia</taxon>
        <taxon>Pirellulales</taxon>
        <taxon>Lacipirellulaceae</taxon>
        <taxon>Aeoliella</taxon>
    </lineage>
</organism>
<dbReference type="GO" id="GO:0005886">
    <property type="term" value="C:plasma membrane"/>
    <property type="evidence" value="ECO:0007669"/>
    <property type="project" value="TreeGrafter"/>
</dbReference>
<feature type="transmembrane region" description="Helical" evidence="5">
    <location>
        <begin position="201"/>
        <end position="224"/>
    </location>
</feature>
<dbReference type="GO" id="GO:0005262">
    <property type="term" value="F:calcium channel activity"/>
    <property type="evidence" value="ECO:0007669"/>
    <property type="project" value="TreeGrafter"/>
</dbReference>
<feature type="transmembrane region" description="Helical" evidence="5">
    <location>
        <begin position="163"/>
        <end position="181"/>
    </location>
</feature>
<dbReference type="InterPro" id="IPR044880">
    <property type="entry name" value="NCX_ion-bd_dom_sf"/>
</dbReference>
<proteinExistence type="predicted"/>
<dbReference type="PANTHER" id="PTHR10846:SF8">
    <property type="entry name" value="INNER MEMBRANE PROTEIN YRBG"/>
    <property type="match status" value="1"/>
</dbReference>
<accession>A0A518AL13</accession>
<feature type="transmembrane region" description="Helical" evidence="5">
    <location>
        <begin position="295"/>
        <end position="313"/>
    </location>
</feature>
<dbReference type="EMBL" id="CP036278">
    <property type="protein sequence ID" value="QDU55423.1"/>
    <property type="molecule type" value="Genomic_DNA"/>
</dbReference>
<evidence type="ECO:0000259" key="6">
    <source>
        <dbReference type="Pfam" id="PF01699"/>
    </source>
</evidence>
<keyword evidence="4 5" id="KW-0472">Membrane</keyword>
<dbReference type="GO" id="GO:0008273">
    <property type="term" value="F:calcium, potassium:sodium antiporter activity"/>
    <property type="evidence" value="ECO:0007669"/>
    <property type="project" value="TreeGrafter"/>
</dbReference>
<evidence type="ECO:0000256" key="5">
    <source>
        <dbReference type="SAM" id="Phobius"/>
    </source>
</evidence>
<evidence type="ECO:0000256" key="4">
    <source>
        <dbReference type="ARBA" id="ARBA00023136"/>
    </source>
</evidence>
<keyword evidence="3 5" id="KW-1133">Transmembrane helix</keyword>
<feature type="transmembrane region" description="Helical" evidence="5">
    <location>
        <begin position="265"/>
        <end position="288"/>
    </location>
</feature>
<feature type="domain" description="Sodium/calcium exchanger membrane region" evidence="6">
    <location>
        <begin position="2"/>
        <end position="129"/>
    </location>
</feature>
<feature type="transmembrane region" description="Helical" evidence="5">
    <location>
        <begin position="231"/>
        <end position="253"/>
    </location>
</feature>
<evidence type="ECO:0000256" key="2">
    <source>
        <dbReference type="ARBA" id="ARBA00022692"/>
    </source>
</evidence>
<dbReference type="Gene3D" id="1.20.1420.30">
    <property type="entry name" value="NCX, central ion-binding region"/>
    <property type="match status" value="2"/>
</dbReference>
<comment type="subcellular location">
    <subcellularLocation>
        <location evidence="1">Membrane</location>
        <topology evidence="1">Multi-pass membrane protein</topology>
    </subcellularLocation>
</comment>
<feature type="transmembrane region" description="Helical" evidence="5">
    <location>
        <begin position="325"/>
        <end position="345"/>
    </location>
</feature>
<dbReference type="KEGG" id="amuc:Pan181_16120"/>
<gene>
    <name evidence="7" type="primary">yrbG_1</name>
    <name evidence="7" type="ORF">Pan181_16120</name>
</gene>
<keyword evidence="8" id="KW-1185">Reference proteome</keyword>
<reference evidence="7 8" key="1">
    <citation type="submission" date="2019-02" db="EMBL/GenBank/DDBJ databases">
        <title>Deep-cultivation of Planctomycetes and their phenomic and genomic characterization uncovers novel biology.</title>
        <authorList>
            <person name="Wiegand S."/>
            <person name="Jogler M."/>
            <person name="Boedeker C."/>
            <person name="Pinto D."/>
            <person name="Vollmers J."/>
            <person name="Rivas-Marin E."/>
            <person name="Kohn T."/>
            <person name="Peeters S.H."/>
            <person name="Heuer A."/>
            <person name="Rast P."/>
            <person name="Oberbeckmann S."/>
            <person name="Bunk B."/>
            <person name="Jeske O."/>
            <person name="Meyerdierks A."/>
            <person name="Storesund J.E."/>
            <person name="Kallscheuer N."/>
            <person name="Luecker S."/>
            <person name="Lage O.M."/>
            <person name="Pohl T."/>
            <person name="Merkel B.J."/>
            <person name="Hornburger P."/>
            <person name="Mueller R.-W."/>
            <person name="Bruemmer F."/>
            <person name="Labrenz M."/>
            <person name="Spormann A.M."/>
            <person name="Op den Camp H."/>
            <person name="Overmann J."/>
            <person name="Amann R."/>
            <person name="Jetten M.S.M."/>
            <person name="Mascher T."/>
            <person name="Medema M.H."/>
            <person name="Devos D.P."/>
            <person name="Kaster A.-K."/>
            <person name="Ovreas L."/>
            <person name="Rohde M."/>
            <person name="Galperin M.Y."/>
            <person name="Jogler C."/>
        </authorList>
    </citation>
    <scope>NUCLEOTIDE SEQUENCE [LARGE SCALE GENOMIC DNA]</scope>
    <source>
        <strain evidence="7 8">Pan181</strain>
    </source>
</reference>
<dbReference type="GO" id="GO:0006874">
    <property type="term" value="P:intracellular calcium ion homeostasis"/>
    <property type="evidence" value="ECO:0007669"/>
    <property type="project" value="TreeGrafter"/>
</dbReference>
<dbReference type="PANTHER" id="PTHR10846">
    <property type="entry name" value="SODIUM/POTASSIUM/CALCIUM EXCHANGER"/>
    <property type="match status" value="1"/>
</dbReference>
<evidence type="ECO:0000256" key="3">
    <source>
        <dbReference type="ARBA" id="ARBA00022989"/>
    </source>
</evidence>
<dbReference type="NCBIfam" id="TIGR00367">
    <property type="entry name" value="calcium/sodium antiporter"/>
    <property type="match status" value="1"/>
</dbReference>
<dbReference type="Proteomes" id="UP000315750">
    <property type="component" value="Chromosome"/>
</dbReference>
<evidence type="ECO:0000256" key="1">
    <source>
        <dbReference type="ARBA" id="ARBA00004141"/>
    </source>
</evidence>
<feature type="transmembrane region" description="Helical" evidence="5">
    <location>
        <begin position="89"/>
        <end position="106"/>
    </location>
</feature>
<evidence type="ECO:0000313" key="8">
    <source>
        <dbReference type="Proteomes" id="UP000315750"/>
    </source>
</evidence>